<evidence type="ECO:0008006" key="3">
    <source>
        <dbReference type="Google" id="ProtNLM"/>
    </source>
</evidence>
<keyword evidence="2" id="KW-1185">Reference proteome</keyword>
<protein>
    <recommendedName>
        <fullName evidence="3">Solute-binding protein family 3/N-terminal domain-containing protein</fullName>
    </recommendedName>
</protein>
<dbReference type="EMBL" id="JAHRID010000010">
    <property type="protein sequence ID" value="MBV2130939.1"/>
    <property type="molecule type" value="Genomic_DNA"/>
</dbReference>
<name>A0ABS6MR95_9GAMM</name>
<gene>
    <name evidence="1" type="ORF">KQY15_17715</name>
</gene>
<organism evidence="1 2">
    <name type="scientific">Arsukibacterium indicum</name>
    <dbReference type="NCBI Taxonomy" id="2848612"/>
    <lineage>
        <taxon>Bacteria</taxon>
        <taxon>Pseudomonadati</taxon>
        <taxon>Pseudomonadota</taxon>
        <taxon>Gammaproteobacteria</taxon>
        <taxon>Chromatiales</taxon>
        <taxon>Chromatiaceae</taxon>
        <taxon>Arsukibacterium</taxon>
    </lineage>
</organism>
<dbReference type="Proteomes" id="UP000704611">
    <property type="component" value="Unassembled WGS sequence"/>
</dbReference>
<reference evidence="1 2" key="1">
    <citation type="submission" date="2021-06" db="EMBL/GenBank/DDBJ databases">
        <title>Rheinheimera indica sp. nov., isolated from deep-sea sediment.</title>
        <authorList>
            <person name="Wang Z."/>
            <person name="Zhang X.-Y."/>
        </authorList>
    </citation>
    <scope>NUCLEOTIDE SEQUENCE [LARGE SCALE GENOMIC DNA]</scope>
    <source>
        <strain evidence="1 2">SM2107</strain>
    </source>
</reference>
<accession>A0ABS6MR95</accession>
<dbReference type="RefSeq" id="WP_217671250.1">
    <property type="nucleotide sequence ID" value="NZ_JAHRID010000010.1"/>
</dbReference>
<evidence type="ECO:0000313" key="1">
    <source>
        <dbReference type="EMBL" id="MBV2130939.1"/>
    </source>
</evidence>
<evidence type="ECO:0000313" key="2">
    <source>
        <dbReference type="Proteomes" id="UP000704611"/>
    </source>
</evidence>
<proteinExistence type="predicted"/>
<comment type="caution">
    <text evidence="1">The sequence shown here is derived from an EMBL/GenBank/DDBJ whole genome shotgun (WGS) entry which is preliminary data.</text>
</comment>
<sequence length="294" mass="32610">MLLRSLCLLLGFGLQAKPQLNWLQTDWPPHQIINGPYQGQGTFDLLHQQITTLMPEFNHQLRLVSLAKLEQVFTDAETANCTVGTLFSEQRAANRLFSRPMAVGPALAVGYIAGRLSEHQANLPEGVAIDKLSQDPMLTGVYQPNRFYPAAVLQVLQQADSNLSSYSLSGNVNAAALLASGRVDYVVEYPERMEYFNQLLPVAATLEHRAIVNANIASVSHVTCTNDAVGQAAIAVIDRLLPELWQQQAYIDAMQRWLDDSARRRLSTDISQLQQQALMQFKSRPDNPVDPGNQ</sequence>